<accession>K1RCL0</accession>
<proteinExistence type="predicted"/>
<evidence type="ECO:0000313" key="1">
    <source>
        <dbReference type="EMBL" id="EKC38965.1"/>
    </source>
</evidence>
<dbReference type="InParanoid" id="K1RCL0"/>
<protein>
    <submittedName>
        <fullName evidence="1">Uncharacterized protein</fullName>
    </submittedName>
</protein>
<gene>
    <name evidence="1" type="ORF">CGI_10026733</name>
</gene>
<reference evidence="1" key="1">
    <citation type="journal article" date="2012" name="Nature">
        <title>The oyster genome reveals stress adaptation and complexity of shell formation.</title>
        <authorList>
            <person name="Zhang G."/>
            <person name="Fang X."/>
            <person name="Guo X."/>
            <person name="Li L."/>
            <person name="Luo R."/>
            <person name="Xu F."/>
            <person name="Yang P."/>
            <person name="Zhang L."/>
            <person name="Wang X."/>
            <person name="Qi H."/>
            <person name="Xiong Z."/>
            <person name="Que H."/>
            <person name="Xie Y."/>
            <person name="Holland P.W."/>
            <person name="Paps J."/>
            <person name="Zhu Y."/>
            <person name="Wu F."/>
            <person name="Chen Y."/>
            <person name="Wang J."/>
            <person name="Peng C."/>
            <person name="Meng J."/>
            <person name="Yang L."/>
            <person name="Liu J."/>
            <person name="Wen B."/>
            <person name="Zhang N."/>
            <person name="Huang Z."/>
            <person name="Zhu Q."/>
            <person name="Feng Y."/>
            <person name="Mount A."/>
            <person name="Hedgecock D."/>
            <person name="Xu Z."/>
            <person name="Liu Y."/>
            <person name="Domazet-Loso T."/>
            <person name="Du Y."/>
            <person name="Sun X."/>
            <person name="Zhang S."/>
            <person name="Liu B."/>
            <person name="Cheng P."/>
            <person name="Jiang X."/>
            <person name="Li J."/>
            <person name="Fan D."/>
            <person name="Wang W."/>
            <person name="Fu W."/>
            <person name="Wang T."/>
            <person name="Wang B."/>
            <person name="Zhang J."/>
            <person name="Peng Z."/>
            <person name="Li Y."/>
            <person name="Li N."/>
            <person name="Wang J."/>
            <person name="Chen M."/>
            <person name="He Y."/>
            <person name="Tan F."/>
            <person name="Song X."/>
            <person name="Zheng Q."/>
            <person name="Huang R."/>
            <person name="Yang H."/>
            <person name="Du X."/>
            <person name="Chen L."/>
            <person name="Yang M."/>
            <person name="Gaffney P.M."/>
            <person name="Wang S."/>
            <person name="Luo L."/>
            <person name="She Z."/>
            <person name="Ming Y."/>
            <person name="Huang W."/>
            <person name="Zhang S."/>
            <person name="Huang B."/>
            <person name="Zhang Y."/>
            <person name="Qu T."/>
            <person name="Ni P."/>
            <person name="Miao G."/>
            <person name="Wang J."/>
            <person name="Wang Q."/>
            <person name="Steinberg C.E."/>
            <person name="Wang H."/>
            <person name="Li N."/>
            <person name="Qian L."/>
            <person name="Zhang G."/>
            <person name="Li Y."/>
            <person name="Yang H."/>
            <person name="Liu X."/>
            <person name="Wang J."/>
            <person name="Yin Y."/>
            <person name="Wang J."/>
        </authorList>
    </citation>
    <scope>NUCLEOTIDE SEQUENCE [LARGE SCALE GENOMIC DNA]</scope>
    <source>
        <strain evidence="1">05x7-T-G4-1.051#20</strain>
    </source>
</reference>
<dbReference type="EMBL" id="JH816265">
    <property type="protein sequence ID" value="EKC38965.1"/>
    <property type="molecule type" value="Genomic_DNA"/>
</dbReference>
<organism evidence="1">
    <name type="scientific">Magallana gigas</name>
    <name type="common">Pacific oyster</name>
    <name type="synonym">Crassostrea gigas</name>
    <dbReference type="NCBI Taxonomy" id="29159"/>
    <lineage>
        <taxon>Eukaryota</taxon>
        <taxon>Metazoa</taxon>
        <taxon>Spiralia</taxon>
        <taxon>Lophotrochozoa</taxon>
        <taxon>Mollusca</taxon>
        <taxon>Bivalvia</taxon>
        <taxon>Autobranchia</taxon>
        <taxon>Pteriomorphia</taxon>
        <taxon>Ostreida</taxon>
        <taxon>Ostreoidea</taxon>
        <taxon>Ostreidae</taxon>
        <taxon>Magallana</taxon>
    </lineage>
</organism>
<dbReference type="AlphaFoldDB" id="K1RCL0"/>
<sequence>MDSEPMTLTSPLRRKRYFVNLQACLDFNMTGQKSCNLCEVPSDAKKFRCPVPSKAEVDTCLKTDRCCSPEPVFEDTCFRGCKENCESEYSFYGCSNTCPPPPKENLKDCVNYDPLCSIHFMSIDVEDLNRCRFNDPPDLTSCIIRDPCCFVTPVFESGCFTGCRVACHNSLDCERACPVLTEYDVQNCVNTDNHCFVEKLWEEIGGRKCFKGCVKACT</sequence>
<dbReference type="HOGENOM" id="CLU_1267981_0_0_1"/>
<name>K1RCL0_MAGGI</name>